<dbReference type="EMBL" id="BK014658">
    <property type="protein sequence ID" value="DAD66336.1"/>
    <property type="molecule type" value="Genomic_DNA"/>
</dbReference>
<protein>
    <submittedName>
        <fullName evidence="1">Holin</fullName>
    </submittedName>
</protein>
<name>A0A8S5L8T7_9CAUD</name>
<reference evidence="1" key="1">
    <citation type="journal article" date="2021" name="Proc. Natl. Acad. Sci. U.S.A.">
        <title>A Catalog of Tens of Thousands of Viruses from Human Metagenomes Reveals Hidden Associations with Chronic Diseases.</title>
        <authorList>
            <person name="Tisza M.J."/>
            <person name="Buck C.B."/>
        </authorList>
    </citation>
    <scope>NUCLEOTIDE SEQUENCE</scope>
    <source>
        <strain evidence="1">CtuYn2</strain>
    </source>
</reference>
<sequence>MEYLAYVCAVGVAGSIVAWFRQPSATGKSPAVALRSFFTRLCDGCFSAYIIYEIAFFYAKDMRLSLAICGIGAFKGSGILDLATSFFKEKFTLRDDEEPK</sequence>
<accession>A0A8S5L8T7</accession>
<proteinExistence type="predicted"/>
<organism evidence="1">
    <name type="scientific">Myoviridae sp. ctuYn2</name>
    <dbReference type="NCBI Taxonomy" id="2823533"/>
    <lineage>
        <taxon>Viruses</taxon>
        <taxon>Duplodnaviria</taxon>
        <taxon>Heunggongvirae</taxon>
        <taxon>Uroviricota</taxon>
        <taxon>Caudoviricetes</taxon>
    </lineage>
</organism>
<evidence type="ECO:0000313" key="1">
    <source>
        <dbReference type="EMBL" id="DAD66336.1"/>
    </source>
</evidence>